<protein>
    <submittedName>
        <fullName evidence="7">Odorant receptor, family H, subfamily 132, member 4</fullName>
    </submittedName>
</protein>
<dbReference type="EMBL" id="MU551617">
    <property type="protein sequence ID" value="KAI5622426.1"/>
    <property type="molecule type" value="Genomic_DNA"/>
</dbReference>
<evidence type="ECO:0000256" key="5">
    <source>
        <dbReference type="SAM" id="Phobius"/>
    </source>
</evidence>
<reference evidence="7" key="1">
    <citation type="submission" date="2018-07" db="EMBL/GenBank/DDBJ databases">
        <title>Comparative genomics of catfishes provides insights into carnivory and benthic adaptation.</title>
        <authorList>
            <person name="Zhang Y."/>
            <person name="Wang D."/>
            <person name="Peng Z."/>
            <person name="Zheng S."/>
            <person name="Shao F."/>
            <person name="Tao W."/>
        </authorList>
    </citation>
    <scope>NUCLEOTIDE SEQUENCE</scope>
    <source>
        <strain evidence="7">Chongqing</strain>
    </source>
</reference>
<feature type="non-terminal residue" evidence="7">
    <location>
        <position position="1"/>
    </location>
</feature>
<dbReference type="FunFam" id="1.20.1070.10:FF:000096">
    <property type="entry name" value="Odorant receptor 131-2"/>
    <property type="match status" value="1"/>
</dbReference>
<evidence type="ECO:0000313" key="8">
    <source>
        <dbReference type="Proteomes" id="UP001205998"/>
    </source>
</evidence>
<dbReference type="InterPro" id="IPR017452">
    <property type="entry name" value="GPCR_Rhodpsn_7TM"/>
</dbReference>
<dbReference type="GO" id="GO:0005549">
    <property type="term" value="F:odorant binding"/>
    <property type="evidence" value="ECO:0007669"/>
    <property type="project" value="TreeGrafter"/>
</dbReference>
<feature type="domain" description="G-protein coupled receptors family 1 profile" evidence="6">
    <location>
        <begin position="41"/>
        <end position="234"/>
    </location>
</feature>
<dbReference type="AlphaFoldDB" id="A0AAD5ATS7"/>
<gene>
    <name evidence="7" type="ORF">C0J50_18027</name>
</gene>
<comment type="subcellular location">
    <subcellularLocation>
        <location evidence="1">Membrane</location>
    </subcellularLocation>
</comment>
<dbReference type="PANTHER" id="PTHR26451">
    <property type="entry name" value="G_PROTEIN_RECEP_F1_2 DOMAIN-CONTAINING PROTEIN"/>
    <property type="match status" value="1"/>
</dbReference>
<keyword evidence="8" id="KW-1185">Reference proteome</keyword>
<dbReference type="Gene3D" id="1.20.1070.10">
    <property type="entry name" value="Rhodopsin 7-helix transmembrane proteins"/>
    <property type="match status" value="1"/>
</dbReference>
<dbReference type="InterPro" id="IPR052921">
    <property type="entry name" value="GPCR1_Superfamily_Member"/>
</dbReference>
<keyword evidence="4 5" id="KW-0472">Membrane</keyword>
<dbReference type="GO" id="GO:0004930">
    <property type="term" value="F:G protein-coupled receptor activity"/>
    <property type="evidence" value="ECO:0007669"/>
    <property type="project" value="InterPro"/>
</dbReference>
<evidence type="ECO:0000256" key="3">
    <source>
        <dbReference type="ARBA" id="ARBA00022989"/>
    </source>
</evidence>
<evidence type="ECO:0000256" key="1">
    <source>
        <dbReference type="ARBA" id="ARBA00004370"/>
    </source>
</evidence>
<dbReference type="InterPro" id="IPR000276">
    <property type="entry name" value="GPCR_Rhodpsn"/>
</dbReference>
<dbReference type="Pfam" id="PF00001">
    <property type="entry name" value="7tm_1"/>
    <property type="match status" value="1"/>
</dbReference>
<evidence type="ECO:0000259" key="6">
    <source>
        <dbReference type="PROSITE" id="PS50262"/>
    </source>
</evidence>
<feature type="non-terminal residue" evidence="7">
    <location>
        <position position="234"/>
    </location>
</feature>
<keyword evidence="7" id="KW-0675">Receptor</keyword>
<dbReference type="Proteomes" id="UP001205998">
    <property type="component" value="Unassembled WGS sequence"/>
</dbReference>
<dbReference type="PANTHER" id="PTHR26451:SF866">
    <property type="entry name" value="ODORANT RECEPTOR-RELATED"/>
    <property type="match status" value="1"/>
</dbReference>
<feature type="transmembrane region" description="Helical" evidence="5">
    <location>
        <begin position="140"/>
        <end position="163"/>
    </location>
</feature>
<dbReference type="GO" id="GO:0016020">
    <property type="term" value="C:membrane"/>
    <property type="evidence" value="ECO:0007669"/>
    <property type="project" value="UniProtKB-SubCell"/>
</dbReference>
<keyword evidence="2 5" id="KW-0812">Transmembrane</keyword>
<accession>A0AAD5ATS7</accession>
<proteinExistence type="predicted"/>
<evidence type="ECO:0000256" key="2">
    <source>
        <dbReference type="ARBA" id="ARBA00022692"/>
    </source>
</evidence>
<name>A0AAD5ATS7_SILAS</name>
<evidence type="ECO:0000313" key="7">
    <source>
        <dbReference type="EMBL" id="KAI5622426.1"/>
    </source>
</evidence>
<feature type="transmembrane region" description="Helical" evidence="5">
    <location>
        <begin position="196"/>
        <end position="217"/>
    </location>
</feature>
<dbReference type="PROSITE" id="PS50262">
    <property type="entry name" value="G_PROTEIN_RECEP_F1_2"/>
    <property type="match status" value="1"/>
</dbReference>
<evidence type="ECO:0000256" key="4">
    <source>
        <dbReference type="ARBA" id="ARBA00023136"/>
    </source>
</evidence>
<comment type="caution">
    <text evidence="7">The sequence shown here is derived from an EMBL/GenBank/DDBJ whole genome shotgun (WGS) entry which is preliminary data.</text>
</comment>
<keyword evidence="3 5" id="KW-1133">Transmembrane helix</keyword>
<sequence>SNDSTAEVSLVYSQILQVVLTEGLISKVVFVIFMSMFFTYLNAIMFYTLCSKSVFKETPRFILFNHMLLNDSIQLVVTSLLYILNLAYLKLVMAACASIVFVSNTTFYNSPLNLAVMSLERYVAVRYPLRHVQIATQKRTYIAIGIVWFLGLVQFIIDLFYVAVTNPKMFTSQIFCTRDKFFIKQWQVDVYQGFNIFYFVSVSMIILFTYISILITARSVSFNKDSAVKAHKTL</sequence>
<organism evidence="7 8">
    <name type="scientific">Silurus asotus</name>
    <name type="common">Amur catfish</name>
    <name type="synonym">Parasilurus asotus</name>
    <dbReference type="NCBI Taxonomy" id="30991"/>
    <lineage>
        <taxon>Eukaryota</taxon>
        <taxon>Metazoa</taxon>
        <taxon>Chordata</taxon>
        <taxon>Craniata</taxon>
        <taxon>Vertebrata</taxon>
        <taxon>Euteleostomi</taxon>
        <taxon>Actinopterygii</taxon>
        <taxon>Neopterygii</taxon>
        <taxon>Teleostei</taxon>
        <taxon>Ostariophysi</taxon>
        <taxon>Siluriformes</taxon>
        <taxon>Siluridae</taxon>
        <taxon>Silurus</taxon>
    </lineage>
</organism>
<dbReference type="CDD" id="cd00637">
    <property type="entry name" value="7tm_classA_rhodopsin-like"/>
    <property type="match status" value="1"/>
</dbReference>
<feature type="transmembrane region" description="Helical" evidence="5">
    <location>
        <begin position="91"/>
        <end position="119"/>
    </location>
</feature>
<dbReference type="GO" id="GO:0004984">
    <property type="term" value="F:olfactory receptor activity"/>
    <property type="evidence" value="ECO:0007669"/>
    <property type="project" value="TreeGrafter"/>
</dbReference>
<feature type="transmembrane region" description="Helical" evidence="5">
    <location>
        <begin position="28"/>
        <end position="49"/>
    </location>
</feature>
<dbReference type="SUPFAM" id="SSF81321">
    <property type="entry name" value="Family A G protein-coupled receptor-like"/>
    <property type="match status" value="1"/>
</dbReference>